<dbReference type="PROSITE" id="PS00211">
    <property type="entry name" value="ABC_TRANSPORTER_1"/>
    <property type="match status" value="1"/>
</dbReference>
<protein>
    <submittedName>
        <fullName evidence="11">ABC transporter ATP-binding protein</fullName>
    </submittedName>
</protein>
<dbReference type="InterPro" id="IPR039421">
    <property type="entry name" value="Type_1_exporter"/>
</dbReference>
<evidence type="ECO:0000256" key="1">
    <source>
        <dbReference type="ARBA" id="ARBA00004651"/>
    </source>
</evidence>
<dbReference type="Pfam" id="PF00664">
    <property type="entry name" value="ABC_membrane"/>
    <property type="match status" value="1"/>
</dbReference>
<name>A0ABW0D3C8_STRFI</name>
<dbReference type="EMBL" id="JBHSKL010000007">
    <property type="protein sequence ID" value="MFC5224302.1"/>
    <property type="molecule type" value="Genomic_DNA"/>
</dbReference>
<dbReference type="PANTHER" id="PTHR43394">
    <property type="entry name" value="ATP-DEPENDENT PERMEASE MDL1, MITOCHONDRIAL"/>
    <property type="match status" value="1"/>
</dbReference>
<dbReference type="Proteomes" id="UP001596156">
    <property type="component" value="Unassembled WGS sequence"/>
</dbReference>
<feature type="domain" description="ABC transporter" evidence="9">
    <location>
        <begin position="348"/>
        <end position="583"/>
    </location>
</feature>
<evidence type="ECO:0000256" key="5">
    <source>
        <dbReference type="ARBA" id="ARBA00022989"/>
    </source>
</evidence>
<sequence length="635" mass="66889">MTTAAHDSPFRRLLGHARPHRSTLAVGAVLTTAGALTELAQPLVAKSVVDALAADESMLRPVLLLALLVLGGAVVGAFGRFLMERAAEGVVLTARRGLIARLLRLRVDVLDRQQPGDLISRVTADTTLLRSAATSHLVEVGVGTVSLTGMLVLMARLDLVLFLVVLGVVVLIGGCSLFVVPRIGQAGRQAQEALGELGAGLERVLGAFRTVKAAGAEHHEAAALNDAAARAWRRGVLAARWGAVAGVAGGLAVQLSFLSVLGVGGTRVASGTLPVSSLIAFLLYLFYLVAPIHQLVSGISGLQIGMAAVRRMGELEDLAQEPTHAPAAPPTAPDRTSTGGTRTSGAAVRFREVGFRYDETGPAVLDDISFDIPANGLTAVVGPSGVGKSTLFALLERFCEPDSGSIEVDGRNVRDWPLPELRRVIGLVEQDAPVLAGTLRDNLLLAANDATDQEIERVVGLARLTSLVDRLPNGLDTPVGHRGTTLSGGQRQRVAIARALLRRPRLLLLDEATSQLDALNELELRDAIADISRTTTVLVVAHRLSTVTRAHQILVLDQGRVRASGTHEELARTDDLYRVLSSTQMLGPDSHPPHPRPERTPLMRRAATAVGVLFAGTVTLPAAAPPPSRRTAPGP</sequence>
<dbReference type="InterPro" id="IPR003439">
    <property type="entry name" value="ABC_transporter-like_ATP-bd"/>
</dbReference>
<evidence type="ECO:0000313" key="12">
    <source>
        <dbReference type="Proteomes" id="UP001596156"/>
    </source>
</evidence>
<dbReference type="InterPro" id="IPR027417">
    <property type="entry name" value="P-loop_NTPase"/>
</dbReference>
<feature type="transmembrane region" description="Helical" evidence="8">
    <location>
        <begin position="238"/>
        <end position="258"/>
    </location>
</feature>
<dbReference type="PANTHER" id="PTHR43394:SF1">
    <property type="entry name" value="ATP-BINDING CASSETTE SUB-FAMILY B MEMBER 10, MITOCHONDRIAL"/>
    <property type="match status" value="1"/>
</dbReference>
<dbReference type="Gene3D" id="1.20.1560.10">
    <property type="entry name" value="ABC transporter type 1, transmembrane domain"/>
    <property type="match status" value="1"/>
</dbReference>
<dbReference type="RefSeq" id="WP_344644863.1">
    <property type="nucleotide sequence ID" value="NZ_BAAASS010000011.1"/>
</dbReference>
<keyword evidence="5 8" id="KW-1133">Transmembrane helix</keyword>
<proteinExistence type="predicted"/>
<dbReference type="InterPro" id="IPR011527">
    <property type="entry name" value="ABC1_TM_dom"/>
</dbReference>
<evidence type="ECO:0000256" key="4">
    <source>
        <dbReference type="ARBA" id="ARBA00022840"/>
    </source>
</evidence>
<dbReference type="PROSITE" id="PS50893">
    <property type="entry name" value="ABC_TRANSPORTER_2"/>
    <property type="match status" value="1"/>
</dbReference>
<evidence type="ECO:0000256" key="8">
    <source>
        <dbReference type="SAM" id="Phobius"/>
    </source>
</evidence>
<feature type="region of interest" description="Disordered" evidence="7">
    <location>
        <begin position="321"/>
        <end position="343"/>
    </location>
</feature>
<feature type="domain" description="ABC transmembrane type-1" evidence="10">
    <location>
        <begin position="25"/>
        <end position="303"/>
    </location>
</feature>
<keyword evidence="3" id="KW-0547">Nucleotide-binding</keyword>
<reference evidence="12" key="1">
    <citation type="journal article" date="2019" name="Int. J. Syst. Evol. Microbiol.">
        <title>The Global Catalogue of Microorganisms (GCM) 10K type strain sequencing project: providing services to taxonomists for standard genome sequencing and annotation.</title>
        <authorList>
            <consortium name="The Broad Institute Genomics Platform"/>
            <consortium name="The Broad Institute Genome Sequencing Center for Infectious Disease"/>
            <person name="Wu L."/>
            <person name="Ma J."/>
        </authorList>
    </citation>
    <scope>NUCLEOTIDE SEQUENCE [LARGE SCALE GENOMIC DNA]</scope>
    <source>
        <strain evidence="12">CCM 8479</strain>
    </source>
</reference>
<gene>
    <name evidence="11" type="ORF">ACFPN6_06700</name>
</gene>
<dbReference type="Gene3D" id="3.40.50.300">
    <property type="entry name" value="P-loop containing nucleotide triphosphate hydrolases"/>
    <property type="match status" value="1"/>
</dbReference>
<evidence type="ECO:0000256" key="6">
    <source>
        <dbReference type="ARBA" id="ARBA00023136"/>
    </source>
</evidence>
<evidence type="ECO:0000256" key="7">
    <source>
        <dbReference type="SAM" id="MobiDB-lite"/>
    </source>
</evidence>
<accession>A0ABW0D3C8</accession>
<dbReference type="InterPro" id="IPR003593">
    <property type="entry name" value="AAA+_ATPase"/>
</dbReference>
<evidence type="ECO:0000256" key="2">
    <source>
        <dbReference type="ARBA" id="ARBA00022692"/>
    </source>
</evidence>
<evidence type="ECO:0000313" key="11">
    <source>
        <dbReference type="EMBL" id="MFC5224302.1"/>
    </source>
</evidence>
<keyword evidence="4 11" id="KW-0067">ATP-binding</keyword>
<dbReference type="InterPro" id="IPR036640">
    <property type="entry name" value="ABC1_TM_sf"/>
</dbReference>
<dbReference type="InterPro" id="IPR017871">
    <property type="entry name" value="ABC_transporter-like_CS"/>
</dbReference>
<feature type="transmembrane region" description="Helical" evidence="8">
    <location>
        <begin position="606"/>
        <end position="624"/>
    </location>
</feature>
<dbReference type="SMART" id="SM00382">
    <property type="entry name" value="AAA"/>
    <property type="match status" value="1"/>
</dbReference>
<organism evidence="11 12">
    <name type="scientific">Streptomyces fimbriatus</name>
    <dbReference type="NCBI Taxonomy" id="68197"/>
    <lineage>
        <taxon>Bacteria</taxon>
        <taxon>Bacillati</taxon>
        <taxon>Actinomycetota</taxon>
        <taxon>Actinomycetes</taxon>
        <taxon>Kitasatosporales</taxon>
        <taxon>Streptomycetaceae</taxon>
        <taxon>Streptomyces</taxon>
    </lineage>
</organism>
<dbReference type="SUPFAM" id="SSF52540">
    <property type="entry name" value="P-loop containing nucleoside triphosphate hydrolases"/>
    <property type="match status" value="1"/>
</dbReference>
<dbReference type="SUPFAM" id="SSF90123">
    <property type="entry name" value="ABC transporter transmembrane region"/>
    <property type="match status" value="1"/>
</dbReference>
<keyword evidence="6 8" id="KW-0472">Membrane</keyword>
<dbReference type="PROSITE" id="PS50929">
    <property type="entry name" value="ABC_TM1F"/>
    <property type="match status" value="1"/>
</dbReference>
<dbReference type="Pfam" id="PF00005">
    <property type="entry name" value="ABC_tran"/>
    <property type="match status" value="1"/>
</dbReference>
<comment type="caution">
    <text evidence="11">The sequence shown here is derived from an EMBL/GenBank/DDBJ whole genome shotgun (WGS) entry which is preliminary data.</text>
</comment>
<feature type="transmembrane region" description="Helical" evidence="8">
    <location>
        <begin position="159"/>
        <end position="180"/>
    </location>
</feature>
<evidence type="ECO:0000259" key="9">
    <source>
        <dbReference type="PROSITE" id="PS50893"/>
    </source>
</evidence>
<comment type="subcellular location">
    <subcellularLocation>
        <location evidence="1">Cell membrane</location>
        <topology evidence="1">Multi-pass membrane protein</topology>
    </subcellularLocation>
</comment>
<evidence type="ECO:0000259" key="10">
    <source>
        <dbReference type="PROSITE" id="PS50929"/>
    </source>
</evidence>
<feature type="transmembrane region" description="Helical" evidence="8">
    <location>
        <begin position="62"/>
        <end position="83"/>
    </location>
</feature>
<evidence type="ECO:0000256" key="3">
    <source>
        <dbReference type="ARBA" id="ARBA00022741"/>
    </source>
</evidence>
<dbReference type="GO" id="GO:0005524">
    <property type="term" value="F:ATP binding"/>
    <property type="evidence" value="ECO:0007669"/>
    <property type="project" value="UniProtKB-KW"/>
</dbReference>
<feature type="transmembrane region" description="Helical" evidence="8">
    <location>
        <begin position="278"/>
        <end position="302"/>
    </location>
</feature>
<dbReference type="CDD" id="cd18551">
    <property type="entry name" value="ABC_6TM_LmrA_like"/>
    <property type="match status" value="1"/>
</dbReference>
<keyword evidence="12" id="KW-1185">Reference proteome</keyword>
<keyword evidence="2 8" id="KW-0812">Transmembrane</keyword>
<feature type="compositionally biased region" description="Low complexity" evidence="7">
    <location>
        <begin position="333"/>
        <end position="343"/>
    </location>
</feature>